<feature type="domain" description="Peptidase M56" evidence="3">
    <location>
        <begin position="144"/>
        <end position="259"/>
    </location>
</feature>
<keyword evidence="1 2" id="KW-0472">Membrane</keyword>
<keyword evidence="1" id="KW-1134">Transmembrane beta strand</keyword>
<gene>
    <name evidence="4" type="ORF">SAMN05216464_102654</name>
</gene>
<dbReference type="RefSeq" id="WP_091147070.1">
    <property type="nucleotide sequence ID" value="NZ_FNAI01000002.1"/>
</dbReference>
<proteinExistence type="inferred from homology"/>
<dbReference type="OrthoDB" id="649093at2"/>
<feature type="transmembrane region" description="Helical" evidence="2">
    <location>
        <begin position="37"/>
        <end position="58"/>
    </location>
</feature>
<feature type="transmembrane region" description="Helical" evidence="2">
    <location>
        <begin position="269"/>
        <end position="288"/>
    </location>
</feature>
<comment type="subcellular location">
    <subcellularLocation>
        <location evidence="1">Cell outer membrane</location>
        <topology evidence="1">Multi-pass membrane protein</topology>
    </subcellularLocation>
</comment>
<evidence type="ECO:0000313" key="4">
    <source>
        <dbReference type="EMBL" id="SDD81360.1"/>
    </source>
</evidence>
<evidence type="ECO:0000313" key="5">
    <source>
        <dbReference type="Proteomes" id="UP000199072"/>
    </source>
</evidence>
<feature type="transmembrane region" description="Helical" evidence="2">
    <location>
        <begin position="92"/>
        <end position="113"/>
    </location>
</feature>
<organism evidence="4 5">
    <name type="scientific">Mucilaginibacter pineti</name>
    <dbReference type="NCBI Taxonomy" id="1391627"/>
    <lineage>
        <taxon>Bacteria</taxon>
        <taxon>Pseudomonadati</taxon>
        <taxon>Bacteroidota</taxon>
        <taxon>Sphingobacteriia</taxon>
        <taxon>Sphingobacteriales</taxon>
        <taxon>Sphingobacteriaceae</taxon>
        <taxon>Mucilaginibacter</taxon>
    </lineage>
</organism>
<dbReference type="Pfam" id="PF05569">
    <property type="entry name" value="Peptidase_M56"/>
    <property type="match status" value="1"/>
</dbReference>
<dbReference type="PANTHER" id="PTHR34978">
    <property type="entry name" value="POSSIBLE SENSOR-TRANSDUCER PROTEIN BLAR"/>
    <property type="match status" value="1"/>
</dbReference>
<dbReference type="PROSITE" id="PS52016">
    <property type="entry name" value="TONB_DEPENDENT_REC_3"/>
    <property type="match status" value="1"/>
</dbReference>
<evidence type="ECO:0000256" key="2">
    <source>
        <dbReference type="SAM" id="Phobius"/>
    </source>
</evidence>
<reference evidence="4 5" key="1">
    <citation type="submission" date="2016-10" db="EMBL/GenBank/DDBJ databases">
        <authorList>
            <person name="de Groot N.N."/>
        </authorList>
    </citation>
    <scope>NUCLEOTIDE SEQUENCE [LARGE SCALE GENOMIC DNA]</scope>
    <source>
        <strain evidence="4 5">47C3B</strain>
    </source>
</reference>
<dbReference type="CDD" id="cd07341">
    <property type="entry name" value="M56_BlaR1_MecR1_like"/>
    <property type="match status" value="1"/>
</dbReference>
<dbReference type="SUPFAM" id="SSF56935">
    <property type="entry name" value="Porins"/>
    <property type="match status" value="1"/>
</dbReference>
<evidence type="ECO:0000259" key="3">
    <source>
        <dbReference type="Pfam" id="PF05569"/>
    </source>
</evidence>
<dbReference type="STRING" id="1391627.SAMN05216464_102654"/>
<dbReference type="InterPro" id="IPR008756">
    <property type="entry name" value="Peptidase_M56"/>
</dbReference>
<dbReference type="Gene3D" id="2.170.130.10">
    <property type="entry name" value="TonB-dependent receptor, plug domain"/>
    <property type="match status" value="1"/>
</dbReference>
<feature type="transmembrane region" description="Helical" evidence="2">
    <location>
        <begin position="6"/>
        <end position="25"/>
    </location>
</feature>
<keyword evidence="2" id="KW-1133">Transmembrane helix</keyword>
<dbReference type="PANTHER" id="PTHR34978:SF3">
    <property type="entry name" value="SLR0241 PROTEIN"/>
    <property type="match status" value="1"/>
</dbReference>
<dbReference type="AlphaFoldDB" id="A0A1G6XT92"/>
<dbReference type="InterPro" id="IPR039426">
    <property type="entry name" value="TonB-dep_rcpt-like"/>
</dbReference>
<sequence>MPALFVFLLKVNIALLLFCAGYYLILRPLTFYTLNRVYLLVAIVFASIYPLIDFSAFVQRHEALAKPVQHVAFNWQSVPVQNLVKPLSQPDYWRWAEMVFWVGALLLAIRFAVQLFSLFRLYKGSQPATINNHKVRVMNKDAAPFSFWQSIFVNPANHEPADLKAILLHEQVHVNDWHTADILLAEFSSIFYWFNPGIWLMKKAIRENIEFITDQKILNKGMDSKAYQYSLVSVSFSNTQPSIVNHFNISTIKKRIIMMNAKRSSKLNLTRYAFLVPAVIGMLLIFSVSKADFVKKSKVYKSLAIISDNVSKAVGVTKILTEVKAGIVPRKVIKNITITGKDLPAAKSIPAKLKIDTISKVTVTDNALSIPFMFVSKDSTVVYVNGKKNDAKNIKPTNISDVYILNSDEAEPFIHEKLADNVRAAIIITKDSPEGKVLKEKLDNRPLAFAQLRTIKGHPLKGSLNQIVVTGRPMTTTSATYLYKTDSAVAISGLKGRVTGVTTIKRSNLQAIVVDGRRSPIAKVNGQGSNFIYITRDSLQTDPTVYINGKASTRDEFKNLDPDMIESVSVKKDSTANKVGKRKGSGSIYIITKKQ</sequence>
<name>A0A1G6XT92_9SPHI</name>
<keyword evidence="1" id="KW-0998">Cell outer membrane</keyword>
<keyword evidence="1" id="KW-0813">Transport</keyword>
<protein>
    <submittedName>
        <fullName evidence="4">Signal transducer regulating beta-lactamase production, contains metallopeptidase domain</fullName>
    </submittedName>
</protein>
<keyword evidence="1 2" id="KW-0812">Transmembrane</keyword>
<dbReference type="InterPro" id="IPR037066">
    <property type="entry name" value="Plug_dom_sf"/>
</dbReference>
<comment type="similarity">
    <text evidence="1">Belongs to the TonB-dependent receptor family.</text>
</comment>
<accession>A0A1G6XT92</accession>
<dbReference type="InterPro" id="IPR052173">
    <property type="entry name" value="Beta-lactam_resp_regulator"/>
</dbReference>
<keyword evidence="5" id="KW-1185">Reference proteome</keyword>
<dbReference type="EMBL" id="FNAI01000002">
    <property type="protein sequence ID" value="SDD81360.1"/>
    <property type="molecule type" value="Genomic_DNA"/>
</dbReference>
<evidence type="ECO:0000256" key="1">
    <source>
        <dbReference type="PROSITE-ProRule" id="PRU01360"/>
    </source>
</evidence>
<dbReference type="GO" id="GO:0009279">
    <property type="term" value="C:cell outer membrane"/>
    <property type="evidence" value="ECO:0007669"/>
    <property type="project" value="UniProtKB-SubCell"/>
</dbReference>
<dbReference type="Proteomes" id="UP000199072">
    <property type="component" value="Unassembled WGS sequence"/>
</dbReference>